<feature type="domain" description="Retroviral polymerase SH3-like" evidence="3">
    <location>
        <begin position="282"/>
        <end position="341"/>
    </location>
</feature>
<evidence type="ECO:0000259" key="3">
    <source>
        <dbReference type="Pfam" id="PF25597"/>
    </source>
</evidence>
<evidence type="ECO:0000313" key="5">
    <source>
        <dbReference type="Proteomes" id="UP000323000"/>
    </source>
</evidence>
<feature type="region of interest" description="Disordered" evidence="1">
    <location>
        <begin position="1"/>
        <end position="20"/>
    </location>
</feature>
<accession>A0A5C7IS81</accession>
<feature type="domain" description="Reverse transcriptase Ty1/copia-type" evidence="2">
    <location>
        <begin position="425"/>
        <end position="515"/>
    </location>
</feature>
<evidence type="ECO:0000313" key="4">
    <source>
        <dbReference type="EMBL" id="TXG71326.1"/>
    </source>
</evidence>
<evidence type="ECO:0000259" key="2">
    <source>
        <dbReference type="Pfam" id="PF07727"/>
    </source>
</evidence>
<dbReference type="Pfam" id="PF07727">
    <property type="entry name" value="RVT_2"/>
    <property type="match status" value="1"/>
</dbReference>
<gene>
    <name evidence="4" type="ORF">EZV62_006261</name>
</gene>
<dbReference type="EMBL" id="VAHF01000002">
    <property type="protein sequence ID" value="TXG71326.1"/>
    <property type="molecule type" value="Genomic_DNA"/>
</dbReference>
<feature type="region of interest" description="Disordered" evidence="1">
    <location>
        <begin position="382"/>
        <end position="403"/>
    </location>
</feature>
<proteinExistence type="predicted"/>
<reference evidence="5" key="1">
    <citation type="journal article" date="2019" name="Gigascience">
        <title>De novo genome assembly of the endangered Acer yangbiense, a plant species with extremely small populations endemic to Yunnan Province, China.</title>
        <authorList>
            <person name="Yang J."/>
            <person name="Wariss H.M."/>
            <person name="Tao L."/>
            <person name="Zhang R."/>
            <person name="Yun Q."/>
            <person name="Hollingsworth P."/>
            <person name="Dao Z."/>
            <person name="Luo G."/>
            <person name="Guo H."/>
            <person name="Ma Y."/>
            <person name="Sun W."/>
        </authorList>
    </citation>
    <scope>NUCLEOTIDE SEQUENCE [LARGE SCALE GENOMIC DNA]</scope>
    <source>
        <strain evidence="5">cv. Malutang</strain>
    </source>
</reference>
<dbReference type="InterPro" id="IPR057670">
    <property type="entry name" value="SH3_retrovirus"/>
</dbReference>
<dbReference type="AlphaFoldDB" id="A0A5C7IS81"/>
<evidence type="ECO:0000256" key="1">
    <source>
        <dbReference type="SAM" id="MobiDB-lite"/>
    </source>
</evidence>
<feature type="compositionally biased region" description="Basic and acidic residues" evidence="1">
    <location>
        <begin position="1"/>
        <end position="11"/>
    </location>
</feature>
<keyword evidence="5" id="KW-1185">Reference proteome</keyword>
<protein>
    <submittedName>
        <fullName evidence="4">Uncharacterized protein</fullName>
    </submittedName>
</protein>
<dbReference type="Pfam" id="PF25597">
    <property type="entry name" value="SH3_retrovirus"/>
    <property type="match status" value="1"/>
</dbReference>
<sequence length="522" mass="58644">MGKELWGHIDDSDPAPTEPKELTNWKVKDACVMSWILGSIDPLIVLNLRPYKTAKTMWEYLLKNLWGEFSDMVYAKITCSNLMNRDPSPSLDVCFGELLREEQRLLTQAMFQQDSNLNPIAYAAYAAYGKGKGRDMRKGHFIKECPTRPQNRQATAYQAVVNTSFVLEMPSTSSSTAGLSVLTPEMVQQMIMLAFSALGLQGNGTTSSKSWLIDSAASNHMTRSSDTLCNDQVSGKILAKGPKVGRLFPLHFSIPSCLSLACMTVNSQNEHSSYLNLHTFGCVCFVHLPPHERHKLSAQSVKCAFMGYSISHKGYVCYDHCSNKFRISCNVVFFENQYFFSTHVESLLEISILPCFDELTPLPERFKPRIVYTRRLPTLPLTETDPEPVPTTSPEINMPSKTVPINSPMPPEPAMDEELRALQDNHTWDVVSCPSNVKAIGCKWVYSIKLRSNGTLDRYKARLVALGNKQEYGVDYEETFAPVAKMTTVRTIISIAASQGWPLHQMDFKNAFLRGISKRIFT</sequence>
<dbReference type="Proteomes" id="UP000323000">
    <property type="component" value="Chromosome 2"/>
</dbReference>
<organism evidence="4 5">
    <name type="scientific">Acer yangbiense</name>
    <dbReference type="NCBI Taxonomy" id="1000413"/>
    <lineage>
        <taxon>Eukaryota</taxon>
        <taxon>Viridiplantae</taxon>
        <taxon>Streptophyta</taxon>
        <taxon>Embryophyta</taxon>
        <taxon>Tracheophyta</taxon>
        <taxon>Spermatophyta</taxon>
        <taxon>Magnoliopsida</taxon>
        <taxon>eudicotyledons</taxon>
        <taxon>Gunneridae</taxon>
        <taxon>Pentapetalae</taxon>
        <taxon>rosids</taxon>
        <taxon>malvids</taxon>
        <taxon>Sapindales</taxon>
        <taxon>Sapindaceae</taxon>
        <taxon>Hippocastanoideae</taxon>
        <taxon>Acereae</taxon>
        <taxon>Acer</taxon>
    </lineage>
</organism>
<comment type="caution">
    <text evidence="4">The sequence shown here is derived from an EMBL/GenBank/DDBJ whole genome shotgun (WGS) entry which is preliminary data.</text>
</comment>
<dbReference type="OrthoDB" id="1706811at2759"/>
<dbReference type="InterPro" id="IPR013103">
    <property type="entry name" value="RVT_2"/>
</dbReference>
<name>A0A5C7IS81_9ROSI</name>